<feature type="compositionally biased region" description="Polar residues" evidence="2">
    <location>
        <begin position="690"/>
        <end position="704"/>
    </location>
</feature>
<feature type="compositionally biased region" description="Polar residues" evidence="2">
    <location>
        <begin position="356"/>
        <end position="393"/>
    </location>
</feature>
<keyword evidence="1" id="KW-0175">Coiled coil</keyword>
<feature type="compositionally biased region" description="Basic and acidic residues" evidence="2">
    <location>
        <begin position="482"/>
        <end position="491"/>
    </location>
</feature>
<feature type="compositionally biased region" description="Polar residues" evidence="2">
    <location>
        <begin position="151"/>
        <end position="162"/>
    </location>
</feature>
<gene>
    <name evidence="3" type="ORF">PAUS00366_LOCUS7231</name>
</gene>
<feature type="compositionally biased region" description="Basic and acidic residues" evidence="2">
    <location>
        <begin position="130"/>
        <end position="143"/>
    </location>
</feature>
<name>A0A7S4EI72_9STRA</name>
<feature type="compositionally biased region" description="Polar residues" evidence="2">
    <location>
        <begin position="579"/>
        <end position="597"/>
    </location>
</feature>
<feature type="region of interest" description="Disordered" evidence="2">
    <location>
        <begin position="579"/>
        <end position="606"/>
    </location>
</feature>
<feature type="compositionally biased region" description="Polar residues" evidence="2">
    <location>
        <begin position="27"/>
        <end position="46"/>
    </location>
</feature>
<sequence length="862" mass="96911">MPSLIKAKSSKESKGFVRRMLKKGTSFKSLNNGNGESLINGSSGSHSFGKLTGNEGSKWRPRHNPFERLDGDEDDDSLSAAFQLEKSYSSSWGIDNISTYPSTESESGDYRRDIMFEKKATALIQRTPSKNKDNSDGRKREFSPIKPPGKDTSTIRGSNFAKNTPLKKQKEELEWANSDDSNNIHFSDNTANIAGEDPFFSTTGGSSATDSFGFQINSNDGRSNENITIKSPFISRYGEKSLNCHQTPSLSTKNPRSSYNTVVSDPTDFFSKEQTTKLTMSNLAKMDSSINNTNDITANKDSTMDGMERMVKERKFYQFTIDEDKASTVVESTFQLPADYRYGDKSYSMDDDETEFSCSQTSQGTRIQQRSKTKENTTNTSGTIDDFLSTPSPTKKKNVKVKEFDVLFQNNNNHENHKGKEFDAFSPHSTKKDDLFPNFAGNHQQEDRHKLATESDISSSWGDAYFERSYKSSNEFGGASQTEHDRHKELHMQQASTRSLSSHQVSVKSLVYSPSPVHNKSAGIPQNGRQPLTLKNTQFSGGNNHAFTSAKKAGQGSDWFRSESTRERDTKFQFDDFATQSPSKARNCSIGSSNIQLPPSDHFDSLPMEASAKENLAIKSNRHEGFDGDRRAHQKIQFPLRKNDENDEDDDDDDSFDDIGSWENPPSFGNGISRSQRRNSNNNRPHISRNDNTYSRPSRNQYINDNYVDDDNRSADGFSVGKKVSRPSRSPAGSYAKPLALPSNAIVASMLFRTHYDIDQNDVEEKINKLEEEESKQKEIRHLYGDIPDAVHADADYMTTVSSFSDATSAYLHDSWRKPCRDLVSHFSNARALDMDYRPSVRRLPTRQASRVEQQQSGLFEA</sequence>
<feature type="region of interest" description="Disordered" evidence="2">
    <location>
        <begin position="474"/>
        <end position="506"/>
    </location>
</feature>
<feature type="compositionally biased region" description="Basic and acidic residues" evidence="2">
    <location>
        <begin position="621"/>
        <end position="631"/>
    </location>
</feature>
<protein>
    <submittedName>
        <fullName evidence="3">Uncharacterized protein</fullName>
    </submittedName>
</protein>
<dbReference type="AlphaFoldDB" id="A0A7S4EI72"/>
<accession>A0A7S4EI72</accession>
<feature type="region of interest" description="Disordered" evidence="2">
    <location>
        <begin position="621"/>
        <end position="735"/>
    </location>
</feature>
<organism evidence="3">
    <name type="scientific">Pseudo-nitzschia australis</name>
    <dbReference type="NCBI Taxonomy" id="44445"/>
    <lineage>
        <taxon>Eukaryota</taxon>
        <taxon>Sar</taxon>
        <taxon>Stramenopiles</taxon>
        <taxon>Ochrophyta</taxon>
        <taxon>Bacillariophyta</taxon>
        <taxon>Bacillariophyceae</taxon>
        <taxon>Bacillariophycidae</taxon>
        <taxon>Bacillariales</taxon>
        <taxon>Bacillariaceae</taxon>
        <taxon>Pseudo-nitzschia</taxon>
    </lineage>
</organism>
<feature type="region of interest" description="Disordered" evidence="2">
    <location>
        <begin position="539"/>
        <end position="566"/>
    </location>
</feature>
<evidence type="ECO:0000256" key="2">
    <source>
        <dbReference type="SAM" id="MobiDB-lite"/>
    </source>
</evidence>
<feature type="region of interest" description="Disordered" evidence="2">
    <location>
        <begin position="351"/>
        <end position="395"/>
    </location>
</feature>
<feature type="coiled-coil region" evidence="1">
    <location>
        <begin position="753"/>
        <end position="783"/>
    </location>
</feature>
<proteinExistence type="predicted"/>
<feature type="region of interest" description="Disordered" evidence="2">
    <location>
        <begin position="27"/>
        <end position="74"/>
    </location>
</feature>
<feature type="compositionally biased region" description="Polar residues" evidence="2">
    <location>
        <begin position="178"/>
        <end position="190"/>
    </location>
</feature>
<feature type="compositionally biased region" description="Acidic residues" evidence="2">
    <location>
        <begin position="645"/>
        <end position="657"/>
    </location>
</feature>
<evidence type="ECO:0000256" key="1">
    <source>
        <dbReference type="SAM" id="Coils"/>
    </source>
</evidence>
<feature type="compositionally biased region" description="Basic and acidic residues" evidence="2">
    <location>
        <begin position="414"/>
        <end position="423"/>
    </location>
</feature>
<evidence type="ECO:0000313" key="3">
    <source>
        <dbReference type="EMBL" id="CAE0714479.1"/>
    </source>
</evidence>
<reference evidence="3" key="1">
    <citation type="submission" date="2021-01" db="EMBL/GenBank/DDBJ databases">
        <authorList>
            <person name="Corre E."/>
            <person name="Pelletier E."/>
            <person name="Niang G."/>
            <person name="Scheremetjew M."/>
            <person name="Finn R."/>
            <person name="Kale V."/>
            <person name="Holt S."/>
            <person name="Cochrane G."/>
            <person name="Meng A."/>
            <person name="Brown T."/>
            <person name="Cohen L."/>
        </authorList>
    </citation>
    <scope>NUCLEOTIDE SEQUENCE</scope>
    <source>
        <strain evidence="3">10249 10 AB</strain>
    </source>
</reference>
<dbReference type="EMBL" id="HBIX01009486">
    <property type="protein sequence ID" value="CAE0714479.1"/>
    <property type="molecule type" value="Transcribed_RNA"/>
</dbReference>
<feature type="compositionally biased region" description="Polar residues" evidence="2">
    <location>
        <begin position="493"/>
        <end position="506"/>
    </location>
</feature>
<feature type="compositionally biased region" description="Basic and acidic residues" evidence="2">
    <location>
        <begin position="444"/>
        <end position="453"/>
    </location>
</feature>
<feature type="region of interest" description="Disordered" evidence="2">
    <location>
        <begin position="410"/>
        <end position="455"/>
    </location>
</feature>
<feature type="region of interest" description="Disordered" evidence="2">
    <location>
        <begin position="121"/>
        <end position="190"/>
    </location>
</feature>